<proteinExistence type="predicted"/>
<dbReference type="GO" id="GO:0016020">
    <property type="term" value="C:membrane"/>
    <property type="evidence" value="ECO:0007669"/>
    <property type="project" value="InterPro"/>
</dbReference>
<dbReference type="RefSeq" id="WP_282716930.1">
    <property type="nucleotide sequence ID" value="NZ_JASCRX010000005.1"/>
</dbReference>
<evidence type="ECO:0000313" key="4">
    <source>
        <dbReference type="Proteomes" id="UP001228643"/>
    </source>
</evidence>
<protein>
    <submittedName>
        <fullName evidence="3">Sensor histidine kinase</fullName>
    </submittedName>
</protein>
<accession>A0AAW6TRD0</accession>
<dbReference type="Proteomes" id="UP001228643">
    <property type="component" value="Unassembled WGS sequence"/>
</dbReference>
<keyword evidence="1" id="KW-0812">Transmembrane</keyword>
<keyword evidence="4" id="KW-1185">Reference proteome</keyword>
<reference evidence="3 4" key="1">
    <citation type="submission" date="2023-04" db="EMBL/GenBank/DDBJ databases">
        <title>Two novel species of Flavobacterium.</title>
        <authorList>
            <person name="Liu Q."/>
            <person name="Xin Y.-H."/>
        </authorList>
    </citation>
    <scope>NUCLEOTIDE SEQUENCE [LARGE SCALE GENOMIC DNA]</scope>
    <source>
        <strain evidence="3 4">LB2P87</strain>
    </source>
</reference>
<evidence type="ECO:0000313" key="3">
    <source>
        <dbReference type="EMBL" id="MDI5950355.1"/>
    </source>
</evidence>
<comment type="caution">
    <text evidence="3">The sequence shown here is derived from an EMBL/GenBank/DDBJ whole genome shotgun (WGS) entry which is preliminary data.</text>
</comment>
<dbReference type="GO" id="GO:0000155">
    <property type="term" value="F:phosphorelay sensor kinase activity"/>
    <property type="evidence" value="ECO:0007669"/>
    <property type="project" value="InterPro"/>
</dbReference>
<keyword evidence="1" id="KW-0472">Membrane</keyword>
<evidence type="ECO:0000259" key="2">
    <source>
        <dbReference type="Pfam" id="PF06580"/>
    </source>
</evidence>
<dbReference type="Pfam" id="PF06580">
    <property type="entry name" value="His_kinase"/>
    <property type="match status" value="1"/>
</dbReference>
<evidence type="ECO:0000256" key="1">
    <source>
        <dbReference type="SAM" id="Phobius"/>
    </source>
</evidence>
<keyword evidence="1" id="KW-1133">Transmembrane helix</keyword>
<feature type="transmembrane region" description="Helical" evidence="1">
    <location>
        <begin position="74"/>
        <end position="93"/>
    </location>
</feature>
<name>A0AAW6TRD0_9FLAO</name>
<feature type="domain" description="Signal transduction histidine kinase internal region" evidence="2">
    <location>
        <begin position="153"/>
        <end position="231"/>
    </location>
</feature>
<dbReference type="PANTHER" id="PTHR34220">
    <property type="entry name" value="SENSOR HISTIDINE KINASE YPDA"/>
    <property type="match status" value="1"/>
</dbReference>
<keyword evidence="3" id="KW-0808">Transferase</keyword>
<feature type="transmembrane region" description="Helical" evidence="1">
    <location>
        <begin position="40"/>
        <end position="62"/>
    </location>
</feature>
<dbReference type="PANTHER" id="PTHR34220:SF7">
    <property type="entry name" value="SENSOR HISTIDINE KINASE YPDA"/>
    <property type="match status" value="1"/>
</dbReference>
<dbReference type="AlphaFoldDB" id="A0AAW6TRD0"/>
<sequence>MKLKGRIEPIIHFFIWGSFFFIVWLEVRTLGSFRKQDESIYLPMVWSTILNILLFYINALYLIPRFFSKHQYRLYFILLIVLYMGIVLINSIFDHFYAISLFSSEKESFFSDITLNFQTKTFILSLSLGYGLSKNWINSNKLQQQLVSDKLTTELKYLKAQINPHFLFNTLNMAYASAIKSNDEGTADIIEKLSGLMRYVLYESNEEKVLLEKEINYIDNYINLQMQRMSTELADQVKYEVKGNYQNLRIAPMILIPFIENVFKHGIMLSKKAEISILIFFNFDTLILETKNLKNSGAVEIKKENSGIGMNNVKERLLLLYPNQHHLEINNEEFFFRVRLEIKLKQIQL</sequence>
<keyword evidence="3" id="KW-0418">Kinase</keyword>
<dbReference type="InterPro" id="IPR050640">
    <property type="entry name" value="Bact_2-comp_sensor_kinase"/>
</dbReference>
<dbReference type="EMBL" id="JASCRY010000003">
    <property type="protein sequence ID" value="MDI5950355.1"/>
    <property type="molecule type" value="Genomic_DNA"/>
</dbReference>
<feature type="transmembrane region" description="Helical" evidence="1">
    <location>
        <begin position="7"/>
        <end position="25"/>
    </location>
</feature>
<dbReference type="InterPro" id="IPR010559">
    <property type="entry name" value="Sig_transdc_His_kin_internal"/>
</dbReference>
<gene>
    <name evidence="3" type="ORF">QLS97_11925</name>
</gene>
<organism evidence="3 4">
    <name type="scientific">Flavobacterium yafengii</name>
    <dbReference type="NCBI Taxonomy" id="3041253"/>
    <lineage>
        <taxon>Bacteria</taxon>
        <taxon>Pseudomonadati</taxon>
        <taxon>Bacteroidota</taxon>
        <taxon>Flavobacteriia</taxon>
        <taxon>Flavobacteriales</taxon>
        <taxon>Flavobacteriaceae</taxon>
        <taxon>Flavobacterium</taxon>
    </lineage>
</organism>